<dbReference type="Proteomes" id="UP000005239">
    <property type="component" value="Unassembled WGS sequence"/>
</dbReference>
<accession>A0A2A6CR78</accession>
<feature type="signal peptide" evidence="2">
    <location>
        <begin position="1"/>
        <end position="45"/>
    </location>
</feature>
<proteinExistence type="predicted"/>
<sequence length="132" mass="13277">MKEAGWYKGIREDQSSSQPSSSHTTYNMNSLLVLLFALYLALASAQHGFYNPYNNGNYYGNQGGIGSGARPVFGNGNFGGGPGIGNGATPAFGNGNFGGGPGIGNGATPAFGNGNFGGRGGGIGGGVRPWSH</sequence>
<feature type="region of interest" description="Disordered" evidence="1">
    <location>
        <begin position="1"/>
        <end position="22"/>
    </location>
</feature>
<reference evidence="4" key="1">
    <citation type="journal article" date="2008" name="Nat. Genet.">
        <title>The Pristionchus pacificus genome provides a unique perspective on nematode lifestyle and parasitism.</title>
        <authorList>
            <person name="Dieterich C."/>
            <person name="Clifton S.W."/>
            <person name="Schuster L.N."/>
            <person name="Chinwalla A."/>
            <person name="Delehaunty K."/>
            <person name="Dinkelacker I."/>
            <person name="Fulton L."/>
            <person name="Fulton R."/>
            <person name="Godfrey J."/>
            <person name="Minx P."/>
            <person name="Mitreva M."/>
            <person name="Roeseler W."/>
            <person name="Tian H."/>
            <person name="Witte H."/>
            <person name="Yang S.P."/>
            <person name="Wilson R.K."/>
            <person name="Sommer R.J."/>
        </authorList>
    </citation>
    <scope>NUCLEOTIDE SEQUENCE [LARGE SCALE GENOMIC DNA]</scope>
    <source>
        <strain evidence="4">PS312</strain>
    </source>
</reference>
<gene>
    <name evidence="3" type="primary">WBGene00276309</name>
</gene>
<evidence type="ECO:0000313" key="3">
    <source>
        <dbReference type="EnsemblMetazoa" id="PPA37940.1"/>
    </source>
</evidence>
<evidence type="ECO:0000256" key="2">
    <source>
        <dbReference type="SAM" id="SignalP"/>
    </source>
</evidence>
<feature type="chain" id="PRO_5043893158" evidence="2">
    <location>
        <begin position="46"/>
        <end position="132"/>
    </location>
</feature>
<accession>A0A8R1YU34</accession>
<evidence type="ECO:0000313" key="4">
    <source>
        <dbReference type="Proteomes" id="UP000005239"/>
    </source>
</evidence>
<feature type="compositionally biased region" description="Basic and acidic residues" evidence="1">
    <location>
        <begin position="1"/>
        <end position="14"/>
    </location>
</feature>
<reference evidence="3" key="2">
    <citation type="submission" date="2022-06" db="UniProtKB">
        <authorList>
            <consortium name="EnsemblMetazoa"/>
        </authorList>
    </citation>
    <scope>IDENTIFICATION</scope>
    <source>
        <strain evidence="3">PS312</strain>
    </source>
</reference>
<organism evidence="3 4">
    <name type="scientific">Pristionchus pacificus</name>
    <name type="common">Parasitic nematode worm</name>
    <dbReference type="NCBI Taxonomy" id="54126"/>
    <lineage>
        <taxon>Eukaryota</taxon>
        <taxon>Metazoa</taxon>
        <taxon>Ecdysozoa</taxon>
        <taxon>Nematoda</taxon>
        <taxon>Chromadorea</taxon>
        <taxon>Rhabditida</taxon>
        <taxon>Rhabditina</taxon>
        <taxon>Diplogasteromorpha</taxon>
        <taxon>Diplogasteroidea</taxon>
        <taxon>Neodiplogasteridae</taxon>
        <taxon>Pristionchus</taxon>
    </lineage>
</organism>
<keyword evidence="4" id="KW-1185">Reference proteome</keyword>
<dbReference type="AlphaFoldDB" id="A0A2A6CR78"/>
<evidence type="ECO:0000256" key="1">
    <source>
        <dbReference type="SAM" id="MobiDB-lite"/>
    </source>
</evidence>
<name>A0A2A6CR78_PRIPA</name>
<dbReference type="EnsemblMetazoa" id="PPA37940.1">
    <property type="protein sequence ID" value="PPA37940.1"/>
    <property type="gene ID" value="WBGene00276309"/>
</dbReference>
<protein>
    <submittedName>
        <fullName evidence="3">Uncharacterized protein</fullName>
    </submittedName>
</protein>
<keyword evidence="2" id="KW-0732">Signal</keyword>